<evidence type="ECO:0000313" key="2">
    <source>
        <dbReference type="EMBL" id="KTD16377.1"/>
    </source>
</evidence>
<dbReference type="EMBL" id="LNYJ01000011">
    <property type="protein sequence ID" value="KTD16377.1"/>
    <property type="molecule type" value="Genomic_DNA"/>
</dbReference>
<sequence length="52" mass="5863">MKKSVNFPANNKKWKNAVNKEDLKHISGGRLSDPLKPPVITETPPDINPRKI</sequence>
<feature type="region of interest" description="Disordered" evidence="1">
    <location>
        <begin position="1"/>
        <end position="52"/>
    </location>
</feature>
<protein>
    <submittedName>
        <fullName evidence="2">Uncharacterized protein</fullName>
    </submittedName>
</protein>
<dbReference type="AlphaFoldDB" id="A0A0W0V9S8"/>
<name>A0A0W0V9S8_9GAMM</name>
<proteinExistence type="predicted"/>
<accession>A0A0W0V9S8</accession>
<comment type="caution">
    <text evidence="2">The sequence shown here is derived from an EMBL/GenBank/DDBJ whole genome shotgun (WGS) entry which is preliminary data.</text>
</comment>
<gene>
    <name evidence="2" type="ORF">Ljor_0683</name>
</gene>
<reference evidence="2 3" key="1">
    <citation type="submission" date="2015-11" db="EMBL/GenBank/DDBJ databases">
        <title>Genomic analysis of 38 Legionella species identifies large and diverse effector repertoires.</title>
        <authorList>
            <person name="Burstein D."/>
            <person name="Amaro F."/>
            <person name="Zusman T."/>
            <person name="Lifshitz Z."/>
            <person name="Cohen O."/>
            <person name="Gilbert J.A."/>
            <person name="Pupko T."/>
            <person name="Shuman H.A."/>
            <person name="Segal G."/>
        </authorList>
    </citation>
    <scope>NUCLEOTIDE SEQUENCE [LARGE SCALE GENOMIC DNA]</scope>
    <source>
        <strain evidence="2 3">BL-540</strain>
    </source>
</reference>
<dbReference type="PATRIC" id="fig|456.5.peg.722"/>
<dbReference type="Proteomes" id="UP000055035">
    <property type="component" value="Unassembled WGS sequence"/>
</dbReference>
<organism evidence="2 3">
    <name type="scientific">Legionella jordanis</name>
    <dbReference type="NCBI Taxonomy" id="456"/>
    <lineage>
        <taxon>Bacteria</taxon>
        <taxon>Pseudomonadati</taxon>
        <taxon>Pseudomonadota</taxon>
        <taxon>Gammaproteobacteria</taxon>
        <taxon>Legionellales</taxon>
        <taxon>Legionellaceae</taxon>
        <taxon>Legionella</taxon>
    </lineage>
</organism>
<keyword evidence="3" id="KW-1185">Reference proteome</keyword>
<dbReference type="RefSeq" id="WP_156413814.1">
    <property type="nucleotide sequence ID" value="NZ_CAAAIC010000004.1"/>
</dbReference>
<evidence type="ECO:0000313" key="3">
    <source>
        <dbReference type="Proteomes" id="UP000055035"/>
    </source>
</evidence>
<evidence type="ECO:0000256" key="1">
    <source>
        <dbReference type="SAM" id="MobiDB-lite"/>
    </source>
</evidence>